<dbReference type="Pfam" id="PF13581">
    <property type="entry name" value="HATPase_c_2"/>
    <property type="match status" value="1"/>
</dbReference>
<dbReference type="PANTHER" id="PTHR35526:SF3">
    <property type="entry name" value="ANTI-SIGMA-F FACTOR RSBW"/>
    <property type="match status" value="1"/>
</dbReference>
<evidence type="ECO:0000256" key="1">
    <source>
        <dbReference type="ARBA" id="ARBA00022527"/>
    </source>
</evidence>
<dbReference type="AlphaFoldDB" id="A0A7G9RFL2"/>
<dbReference type="InterPro" id="IPR003594">
    <property type="entry name" value="HATPase_dom"/>
</dbReference>
<evidence type="ECO:0000259" key="3">
    <source>
        <dbReference type="Pfam" id="PF14417"/>
    </source>
</evidence>
<dbReference type="PANTHER" id="PTHR35526">
    <property type="entry name" value="ANTI-SIGMA-F FACTOR RSBW-RELATED"/>
    <property type="match status" value="1"/>
</dbReference>
<organism evidence="4 5">
    <name type="scientific">Nocardioides mesophilus</name>
    <dbReference type="NCBI Taxonomy" id="433659"/>
    <lineage>
        <taxon>Bacteria</taxon>
        <taxon>Bacillati</taxon>
        <taxon>Actinomycetota</taxon>
        <taxon>Actinomycetes</taxon>
        <taxon>Propionibacteriales</taxon>
        <taxon>Nocardioidaceae</taxon>
        <taxon>Nocardioides</taxon>
    </lineage>
</organism>
<dbReference type="NCBIfam" id="NF041045">
    <property type="entry name" value="RsbA_anti_sig"/>
    <property type="match status" value="1"/>
</dbReference>
<keyword evidence="5" id="KW-1185">Reference proteome</keyword>
<dbReference type="EMBL" id="CP060713">
    <property type="protein sequence ID" value="QNN54387.1"/>
    <property type="molecule type" value="Genomic_DNA"/>
</dbReference>
<name>A0A7G9RFL2_9ACTN</name>
<keyword evidence="4" id="KW-0418">Kinase</keyword>
<dbReference type="RefSeq" id="WP_187580227.1">
    <property type="nucleotide sequence ID" value="NZ_CP060713.1"/>
</dbReference>
<dbReference type="InterPro" id="IPR025847">
    <property type="entry name" value="MEDS_domain"/>
</dbReference>
<dbReference type="KEGG" id="nmes:H9L09_08690"/>
<dbReference type="InterPro" id="IPR050267">
    <property type="entry name" value="Anti-sigma-factor_SerPK"/>
</dbReference>
<feature type="domain" description="Histidine kinase/HSP90-like ATPase" evidence="2">
    <location>
        <begin position="195"/>
        <end position="311"/>
    </location>
</feature>
<feature type="domain" description="MEDS" evidence="3">
    <location>
        <begin position="9"/>
        <end position="152"/>
    </location>
</feature>
<dbReference type="GO" id="GO:0004674">
    <property type="term" value="F:protein serine/threonine kinase activity"/>
    <property type="evidence" value="ECO:0007669"/>
    <property type="project" value="UniProtKB-KW"/>
</dbReference>
<proteinExistence type="predicted"/>
<accession>A0A7G9RFL2</accession>
<gene>
    <name evidence="4" type="ORF">H9L09_08690</name>
</gene>
<dbReference type="Gene3D" id="3.30.565.10">
    <property type="entry name" value="Histidine kinase-like ATPase, C-terminal domain"/>
    <property type="match status" value="1"/>
</dbReference>
<keyword evidence="1" id="KW-0723">Serine/threonine-protein kinase</keyword>
<evidence type="ECO:0000259" key="2">
    <source>
        <dbReference type="Pfam" id="PF13581"/>
    </source>
</evidence>
<dbReference type="InterPro" id="IPR036890">
    <property type="entry name" value="HATPase_C_sf"/>
</dbReference>
<dbReference type="CDD" id="cd16936">
    <property type="entry name" value="HATPase_RsbW-like"/>
    <property type="match status" value="1"/>
</dbReference>
<evidence type="ECO:0000313" key="5">
    <source>
        <dbReference type="Proteomes" id="UP000515947"/>
    </source>
</evidence>
<evidence type="ECO:0000313" key="4">
    <source>
        <dbReference type="EMBL" id="QNN54387.1"/>
    </source>
</evidence>
<dbReference type="SUPFAM" id="SSF55874">
    <property type="entry name" value="ATPase domain of HSP90 chaperone/DNA topoisomerase II/histidine kinase"/>
    <property type="match status" value="1"/>
</dbReference>
<reference evidence="4 5" key="1">
    <citation type="submission" date="2020-08" db="EMBL/GenBank/DDBJ databases">
        <title>Genome sequence of Nocardioides mesophilus KACC 16243T.</title>
        <authorList>
            <person name="Hyun D.-W."/>
            <person name="Bae J.-W."/>
        </authorList>
    </citation>
    <scope>NUCLEOTIDE SEQUENCE [LARGE SCALE GENOMIC DNA]</scope>
    <source>
        <strain evidence="4 5">KACC 16243</strain>
    </source>
</reference>
<dbReference type="Pfam" id="PF14417">
    <property type="entry name" value="MEDS"/>
    <property type="match status" value="1"/>
</dbReference>
<keyword evidence="4" id="KW-0808">Transferase</keyword>
<dbReference type="InterPro" id="IPR047718">
    <property type="entry name" value="RsbA-like_anti_sig"/>
</dbReference>
<sequence>MSAEPQYIHEALFFSSSAGLVEAATPFLREGLAAGEDAVLVCTDAHNQALTEALGDDPRVTVLPRPEVYGRAVSAVAFYRDFMRSRLRGGTERVRLVNEVDFGSSSAAWDEWRRFEALCNHALAPFPLWSLCAYDSAALSDPVLVTGELTHPYVRTRGAQTANPVYVDPAELMRLPATDLEPAPDVVPALSASVSDPHDLQPLHQRLRDLLHDERVAGEVVEDLVLSVHEVATNGVRHGETPVEVNVWLSTGRVVCTITDRGRGFDDPFAGYRPGSGEIVPEGRFGLWLARRLCDDLVTAQTPDGFTVRLVRRH</sequence>
<protein>
    <submittedName>
        <fullName evidence="4">Sensor histidine kinase</fullName>
    </submittedName>
</protein>
<dbReference type="Proteomes" id="UP000515947">
    <property type="component" value="Chromosome"/>
</dbReference>